<sequence>MPTGRITMPIQLVLNGGAIVFDGRYFADWTVFVISSVRPVIGRDLRSQRRV</sequence>
<dbReference type="AlphaFoldDB" id="A0A6J5KDL2"/>
<protein>
    <submittedName>
        <fullName evidence="1">Uncharacterized protein</fullName>
    </submittedName>
</protein>
<gene>
    <name evidence="1" type="ORF">LMG9964_05410</name>
</gene>
<accession>A0A6J5KDL2</accession>
<evidence type="ECO:0000313" key="2">
    <source>
        <dbReference type="Proteomes" id="UP000494102"/>
    </source>
</evidence>
<dbReference type="Proteomes" id="UP000494102">
    <property type="component" value="Unassembled WGS sequence"/>
</dbReference>
<proteinExistence type="predicted"/>
<evidence type="ECO:0000313" key="1">
    <source>
        <dbReference type="EMBL" id="CAB4051731.1"/>
    </source>
</evidence>
<organism evidence="1 2">
    <name type="scientific">Paraburkholderia phenoliruptrix</name>
    <dbReference type="NCBI Taxonomy" id="252970"/>
    <lineage>
        <taxon>Bacteria</taxon>
        <taxon>Pseudomonadati</taxon>
        <taxon>Pseudomonadota</taxon>
        <taxon>Betaproteobacteria</taxon>
        <taxon>Burkholderiales</taxon>
        <taxon>Burkholderiaceae</taxon>
        <taxon>Paraburkholderia</taxon>
    </lineage>
</organism>
<name>A0A6J5KDL2_9BURK</name>
<reference evidence="1 2" key="1">
    <citation type="submission" date="2020-04" db="EMBL/GenBank/DDBJ databases">
        <authorList>
            <person name="De Canck E."/>
        </authorList>
    </citation>
    <scope>NUCLEOTIDE SEQUENCE [LARGE SCALE GENOMIC DNA]</scope>
    <source>
        <strain evidence="1 2">LMG 9964</strain>
    </source>
</reference>
<dbReference type="EMBL" id="CADILN010000010">
    <property type="protein sequence ID" value="CAB4051731.1"/>
    <property type="molecule type" value="Genomic_DNA"/>
</dbReference>